<dbReference type="EMBL" id="RHJS01000002">
    <property type="protein sequence ID" value="RRK34644.1"/>
    <property type="molecule type" value="Genomic_DNA"/>
</dbReference>
<keyword evidence="4 10" id="KW-0597">Phosphoprotein</keyword>
<keyword evidence="5" id="KW-0902">Two-component regulatory system</keyword>
<name>A0A3R8M2K8_9FIRM</name>
<dbReference type="InterPro" id="IPR009057">
    <property type="entry name" value="Homeodomain-like_sf"/>
</dbReference>
<proteinExistence type="predicted"/>
<dbReference type="SMART" id="SM00342">
    <property type="entry name" value="HTH_ARAC"/>
    <property type="match status" value="1"/>
</dbReference>
<dbReference type="PANTHER" id="PTHR42713">
    <property type="entry name" value="HISTIDINE KINASE-RELATED"/>
    <property type="match status" value="1"/>
</dbReference>
<dbReference type="PROSITE" id="PS01124">
    <property type="entry name" value="HTH_ARAC_FAMILY_2"/>
    <property type="match status" value="1"/>
</dbReference>
<dbReference type="InterPro" id="IPR041522">
    <property type="entry name" value="CdaR_GGDEF"/>
</dbReference>
<evidence type="ECO:0000256" key="10">
    <source>
        <dbReference type="PROSITE-ProRule" id="PRU00169"/>
    </source>
</evidence>
<keyword evidence="3" id="KW-0963">Cytoplasm</keyword>
<comment type="subcellular location">
    <subcellularLocation>
        <location evidence="1">Cytoplasm</location>
    </subcellularLocation>
</comment>
<evidence type="ECO:0000313" key="14">
    <source>
        <dbReference type="Proteomes" id="UP000274920"/>
    </source>
</evidence>
<keyword evidence="7" id="KW-0238">DNA-binding</keyword>
<evidence type="ECO:0000256" key="6">
    <source>
        <dbReference type="ARBA" id="ARBA00023015"/>
    </source>
</evidence>
<evidence type="ECO:0000313" key="13">
    <source>
        <dbReference type="EMBL" id="RRK34644.1"/>
    </source>
</evidence>
<evidence type="ECO:0000259" key="12">
    <source>
        <dbReference type="PROSITE" id="PS50110"/>
    </source>
</evidence>
<sequence>MIKLMIVDDEVNIRRGLREYISWDAWEIELAAEAENAESALRIAMHVRPDILLTDIRMDRMDGIEMTRRLKEMLPELKVILLSGYSDIPYLQAALRLKAVEYLLKPAGADKIIEAVLKAKKELLDERQKWQENLKRDAFLDENIPIIQMHFINELMNGSITELKQIQKKSQLLEIPMSGPVYRVMLADTRGTLFDDGYRSGQELDMNFWQFMQKINQVIRNYNDVFWCETGDAPFLFLVNAENQDDSAGKCQSLALELLGTITACGTEQVYIGIGSPVESPVDLCKSFISAENAVLLSAWEPDRHICYVSEKPSMDETPEYLSGKEREIITDLASERYEKALAGFENLFESYKELRMDFRKVKKFCDQLCLFAMHLPSRESAKETAQVPVVDEFRDAMELKSWMLQFLQRKFSGQEPVAAQYSELTQKSIRYMQAHYSEDITLKSLSKIVFASPNYLGRVFFSDVGCRLGDWLNRYRVGRAKELLVSTDKKTYEIAEEVGFSGYKYFSVCFLKYTGCSARDYRNKYKNPFKESEAGS</sequence>
<gene>
    <name evidence="13" type="ORF">EBB54_27370</name>
</gene>
<dbReference type="Pfam" id="PF12833">
    <property type="entry name" value="HTH_18"/>
    <property type="match status" value="1"/>
</dbReference>
<dbReference type="InterPro" id="IPR051552">
    <property type="entry name" value="HptR"/>
</dbReference>
<dbReference type="RefSeq" id="WP_125129735.1">
    <property type="nucleotide sequence ID" value="NZ_RHJS01000002.1"/>
</dbReference>
<evidence type="ECO:0000256" key="7">
    <source>
        <dbReference type="ARBA" id="ARBA00023125"/>
    </source>
</evidence>
<dbReference type="GO" id="GO:0043565">
    <property type="term" value="F:sequence-specific DNA binding"/>
    <property type="evidence" value="ECO:0007669"/>
    <property type="project" value="InterPro"/>
</dbReference>
<evidence type="ECO:0000256" key="5">
    <source>
        <dbReference type="ARBA" id="ARBA00023012"/>
    </source>
</evidence>
<evidence type="ECO:0000259" key="11">
    <source>
        <dbReference type="PROSITE" id="PS01124"/>
    </source>
</evidence>
<feature type="modified residue" description="4-aspartylphosphate" evidence="10">
    <location>
        <position position="55"/>
    </location>
</feature>
<dbReference type="AlphaFoldDB" id="A0A3R8M2K8"/>
<dbReference type="PANTHER" id="PTHR42713:SF3">
    <property type="entry name" value="TRANSCRIPTIONAL REGULATORY PROTEIN HPTR"/>
    <property type="match status" value="1"/>
</dbReference>
<evidence type="ECO:0000256" key="3">
    <source>
        <dbReference type="ARBA" id="ARBA00022490"/>
    </source>
</evidence>
<keyword evidence="14" id="KW-1185">Reference proteome</keyword>
<dbReference type="InterPro" id="IPR011006">
    <property type="entry name" value="CheY-like_superfamily"/>
</dbReference>
<evidence type="ECO:0000256" key="4">
    <source>
        <dbReference type="ARBA" id="ARBA00022553"/>
    </source>
</evidence>
<dbReference type="SUPFAM" id="SSF52172">
    <property type="entry name" value="CheY-like"/>
    <property type="match status" value="1"/>
</dbReference>
<feature type="domain" description="HTH araC/xylS-type" evidence="11">
    <location>
        <begin position="427"/>
        <end position="525"/>
    </location>
</feature>
<feature type="domain" description="Response regulatory" evidence="12">
    <location>
        <begin position="3"/>
        <end position="120"/>
    </location>
</feature>
<accession>A0A3R8M2K8</accession>
<evidence type="ECO:0000256" key="9">
    <source>
        <dbReference type="ARBA" id="ARBA00024867"/>
    </source>
</evidence>
<comment type="function">
    <text evidence="9">May play the central regulatory role in sporulation. It may be an element of the effector pathway responsible for the activation of sporulation genes in response to nutritional stress. Spo0A may act in concert with spo0H (a sigma factor) to control the expression of some genes that are critical to the sporulation process.</text>
</comment>
<dbReference type="PROSITE" id="PS50110">
    <property type="entry name" value="RESPONSE_REGULATORY"/>
    <property type="match status" value="1"/>
</dbReference>
<protein>
    <recommendedName>
        <fullName evidence="2">Stage 0 sporulation protein A homolog</fullName>
    </recommendedName>
</protein>
<keyword evidence="8" id="KW-0804">Transcription</keyword>
<dbReference type="Gene3D" id="1.10.10.60">
    <property type="entry name" value="Homeodomain-like"/>
    <property type="match status" value="2"/>
</dbReference>
<reference evidence="13" key="1">
    <citation type="submission" date="2018-10" db="EMBL/GenBank/DDBJ databases">
        <title>Schaedlerella arabinophila gen. nov. sp. nov., isolated from the mouse intestinal tract and comparative analysis with the genome of the closely related altered Schaedler flora strain ASF502.</title>
        <authorList>
            <person name="Miyake S."/>
            <person name="Soh M."/>
            <person name="Seedorf H."/>
        </authorList>
    </citation>
    <scope>NUCLEOTIDE SEQUENCE [LARGE SCALE GENOMIC DNA]</scope>
    <source>
        <strain evidence="13">DSM 106076</strain>
    </source>
</reference>
<dbReference type="GO" id="GO:0005737">
    <property type="term" value="C:cytoplasm"/>
    <property type="evidence" value="ECO:0007669"/>
    <property type="project" value="UniProtKB-SubCell"/>
</dbReference>
<keyword evidence="6" id="KW-0805">Transcription regulation</keyword>
<organism evidence="13 14">
    <name type="scientific">Schaedlerella arabinosiphila</name>
    <dbReference type="NCBI Taxonomy" id="2044587"/>
    <lineage>
        <taxon>Bacteria</taxon>
        <taxon>Bacillati</taxon>
        <taxon>Bacillota</taxon>
        <taxon>Clostridia</taxon>
        <taxon>Lachnospirales</taxon>
        <taxon>Lachnospiraceae</taxon>
        <taxon>Schaedlerella</taxon>
    </lineage>
</organism>
<dbReference type="CDD" id="cd17536">
    <property type="entry name" value="REC_YesN-like"/>
    <property type="match status" value="1"/>
</dbReference>
<evidence type="ECO:0000256" key="8">
    <source>
        <dbReference type="ARBA" id="ARBA00023163"/>
    </source>
</evidence>
<dbReference type="InterPro" id="IPR001789">
    <property type="entry name" value="Sig_transdc_resp-reg_receiver"/>
</dbReference>
<dbReference type="Pfam" id="PF00072">
    <property type="entry name" value="Response_reg"/>
    <property type="match status" value="1"/>
</dbReference>
<dbReference type="InterPro" id="IPR018060">
    <property type="entry name" value="HTH_AraC"/>
</dbReference>
<dbReference type="SUPFAM" id="SSF46689">
    <property type="entry name" value="Homeodomain-like"/>
    <property type="match status" value="1"/>
</dbReference>
<dbReference type="GO" id="GO:0003700">
    <property type="term" value="F:DNA-binding transcription factor activity"/>
    <property type="evidence" value="ECO:0007669"/>
    <property type="project" value="InterPro"/>
</dbReference>
<evidence type="ECO:0000256" key="2">
    <source>
        <dbReference type="ARBA" id="ARBA00018672"/>
    </source>
</evidence>
<dbReference type="Gene3D" id="3.40.50.2300">
    <property type="match status" value="1"/>
</dbReference>
<dbReference type="SMART" id="SM00448">
    <property type="entry name" value="REC"/>
    <property type="match status" value="1"/>
</dbReference>
<evidence type="ECO:0000256" key="1">
    <source>
        <dbReference type="ARBA" id="ARBA00004496"/>
    </source>
</evidence>
<dbReference type="GO" id="GO:0000160">
    <property type="term" value="P:phosphorelay signal transduction system"/>
    <property type="evidence" value="ECO:0007669"/>
    <property type="project" value="UniProtKB-KW"/>
</dbReference>
<dbReference type="Pfam" id="PF17853">
    <property type="entry name" value="GGDEF_2"/>
    <property type="match status" value="1"/>
</dbReference>
<dbReference type="Proteomes" id="UP000274920">
    <property type="component" value="Unassembled WGS sequence"/>
</dbReference>
<comment type="caution">
    <text evidence="13">The sequence shown here is derived from an EMBL/GenBank/DDBJ whole genome shotgun (WGS) entry which is preliminary data.</text>
</comment>